<name>A0A165AEH0_XYLHT</name>
<dbReference type="Proteomes" id="UP000076632">
    <property type="component" value="Unassembled WGS sequence"/>
</dbReference>
<dbReference type="InParanoid" id="A0A165AEH0"/>
<evidence type="ECO:0000313" key="2">
    <source>
        <dbReference type="EMBL" id="KZF20344.1"/>
    </source>
</evidence>
<dbReference type="OrthoDB" id="5330058at2759"/>
<evidence type="ECO:0000313" key="3">
    <source>
        <dbReference type="Proteomes" id="UP000076632"/>
    </source>
</evidence>
<reference evidence="2 3" key="1">
    <citation type="journal article" date="2016" name="Fungal Biol.">
        <title>The genome of Xylona heveae provides a window into fungal endophytism.</title>
        <authorList>
            <person name="Gazis R."/>
            <person name="Kuo A."/>
            <person name="Riley R."/>
            <person name="LaButti K."/>
            <person name="Lipzen A."/>
            <person name="Lin J."/>
            <person name="Amirebrahimi M."/>
            <person name="Hesse C.N."/>
            <person name="Spatafora J.W."/>
            <person name="Henrissat B."/>
            <person name="Hainaut M."/>
            <person name="Grigoriev I.V."/>
            <person name="Hibbett D.S."/>
        </authorList>
    </citation>
    <scope>NUCLEOTIDE SEQUENCE [LARGE SCALE GENOMIC DNA]</scope>
    <source>
        <strain evidence="2 3">TC161</strain>
    </source>
</reference>
<dbReference type="EMBL" id="KV407463">
    <property type="protein sequence ID" value="KZF20344.1"/>
    <property type="molecule type" value="Genomic_DNA"/>
</dbReference>
<feature type="compositionally biased region" description="Polar residues" evidence="1">
    <location>
        <begin position="69"/>
        <end position="84"/>
    </location>
</feature>
<keyword evidence="3" id="KW-1185">Reference proteome</keyword>
<feature type="region of interest" description="Disordered" evidence="1">
    <location>
        <begin position="65"/>
        <end position="88"/>
    </location>
</feature>
<feature type="compositionally biased region" description="Acidic residues" evidence="1">
    <location>
        <begin position="938"/>
        <end position="947"/>
    </location>
</feature>
<protein>
    <submittedName>
        <fullName evidence="2">Uncharacterized protein</fullName>
    </submittedName>
</protein>
<feature type="region of interest" description="Disordered" evidence="1">
    <location>
        <begin position="771"/>
        <end position="802"/>
    </location>
</feature>
<sequence>MTRRFRSGRTVSDAASSIRRVFGDLSNRSFSRRTASSQKPEKPKTETLSVNSGKFKWLSIFRKRKSTPEPGNNNSNDTPPTSGNLPGLTQAVVLQTPPVPPPQAGPRFMIYVDDDLSQSISASSAKSADVDANIKRRTDDNMNPALKTPRRAMNIQDYSGTEESNEGVARVHGVSIPNRDGPQAFFNTQTIQYNLAGWYPQTSELENDTLYTSDALEHLDASTTWPGLPYSYAEELLSWEVLFKECIARLINKQSTLHSTYPLFPEWAHKEILRVDVAQLVRDMVSASQAQGYDLRWLGRNGNLQGTLIHLVRTWSCFTGIDPRLWPTGLFAGSEDFPLKVSEKLIEVSHLESDHGREIEVAWAPDSVFFENLQVATREGDRFTLIPRYWCAFNSSLVEQDEFIKITFALEPSINWLRWNTEIQGFEGFVPLFSEFDQLPPGWKETVSKFETAGRDSHVHVLRIGVTATLSESFPANTICQQTIRVCLRISVAPWYTDTQGHCVTSWTPAVEEVDTLVNPMELNQICEEMNEEENLEFLEPFGQNNQSLEDGRLTNTWLESASNALESSNKFAIEDSHGLARNDFSETFSSPDSLTDYNVMAILKAHKMEGYGTEPLESSPRNSIDDYFGLVNDKTPEPKCIYAESIDFETLTPLAAESINLETNNTYCATPEQIDEASDEQIVKSPFARYFISLIEAVGPVEAEAASNVLEPQMVEVRKRILQLYSSSQTDTLNEKASEYQAILKAHKSSYLTRWMHSVRPSDTRVFRDDLTEDESSVEESSKEDDLCSEGNSISPTSVRAPPYTVVPSLKNKNRMERLDTPPMTPPLEVDSSLARSDSFFDGVYSFQEGDGAGRAPCDPSSSRTKVPSRASVHVSELILCAKAPTDSPARFSKEDRLDEQTNILEDYLAMLAQKEEDISPRVDKEEQEIFESIFMTEDDDDEEEY</sequence>
<dbReference type="STRING" id="1328760.A0A165AEH0"/>
<gene>
    <name evidence="2" type="ORF">L228DRAFT_270421</name>
</gene>
<organism evidence="2 3">
    <name type="scientific">Xylona heveae (strain CBS 132557 / TC161)</name>
    <dbReference type="NCBI Taxonomy" id="1328760"/>
    <lineage>
        <taxon>Eukaryota</taxon>
        <taxon>Fungi</taxon>
        <taxon>Dikarya</taxon>
        <taxon>Ascomycota</taxon>
        <taxon>Pezizomycotina</taxon>
        <taxon>Xylonomycetes</taxon>
        <taxon>Xylonales</taxon>
        <taxon>Xylonaceae</taxon>
        <taxon>Xylona</taxon>
    </lineage>
</organism>
<feature type="region of interest" description="Disordered" evidence="1">
    <location>
        <begin position="30"/>
        <end position="49"/>
    </location>
</feature>
<evidence type="ECO:0000256" key="1">
    <source>
        <dbReference type="SAM" id="MobiDB-lite"/>
    </source>
</evidence>
<accession>A0A165AEH0</accession>
<dbReference type="RefSeq" id="XP_018185899.1">
    <property type="nucleotide sequence ID" value="XM_018335405.1"/>
</dbReference>
<feature type="region of interest" description="Disordered" evidence="1">
    <location>
        <begin position="920"/>
        <end position="947"/>
    </location>
</feature>
<proteinExistence type="predicted"/>
<dbReference type="AlphaFoldDB" id="A0A165AEH0"/>
<dbReference type="GeneID" id="28900542"/>